<feature type="region of interest" description="Disordered" evidence="1">
    <location>
        <begin position="265"/>
        <end position="307"/>
    </location>
</feature>
<feature type="compositionally biased region" description="Acidic residues" evidence="1">
    <location>
        <begin position="298"/>
        <end position="307"/>
    </location>
</feature>
<keyword evidence="3" id="KW-1185">Reference proteome</keyword>
<gene>
    <name evidence="2" type="ORF">F443_23145</name>
</gene>
<evidence type="ECO:0000256" key="1">
    <source>
        <dbReference type="SAM" id="MobiDB-lite"/>
    </source>
</evidence>
<feature type="compositionally biased region" description="Basic and acidic residues" evidence="1">
    <location>
        <begin position="265"/>
        <end position="288"/>
    </location>
</feature>
<proteinExistence type="predicted"/>
<dbReference type="OrthoDB" id="128796at2759"/>
<name>V9DS72_PHYNI</name>
<accession>V9DS72</accession>
<organism evidence="2 3">
    <name type="scientific">Phytophthora nicotianae P1569</name>
    <dbReference type="NCBI Taxonomy" id="1317065"/>
    <lineage>
        <taxon>Eukaryota</taxon>
        <taxon>Sar</taxon>
        <taxon>Stramenopiles</taxon>
        <taxon>Oomycota</taxon>
        <taxon>Peronosporomycetes</taxon>
        <taxon>Peronosporales</taxon>
        <taxon>Peronosporaceae</taxon>
        <taxon>Phytophthora</taxon>
    </lineage>
</organism>
<dbReference type="EMBL" id="ANIZ01004871">
    <property type="protein sequence ID" value="ETI29739.1"/>
    <property type="molecule type" value="Genomic_DNA"/>
</dbReference>
<dbReference type="AlphaFoldDB" id="V9DS72"/>
<evidence type="ECO:0000313" key="2">
    <source>
        <dbReference type="EMBL" id="ETI29739.1"/>
    </source>
</evidence>
<dbReference type="eggNOG" id="ENOG502S9PT">
    <property type="taxonomic scope" value="Eukaryota"/>
</dbReference>
<dbReference type="PANTHER" id="PTHR37558">
    <property type="entry name" value="HTH CENPB-TYPE DOMAIN-CONTAINING PROTEIN"/>
    <property type="match status" value="1"/>
</dbReference>
<reference evidence="2 3" key="1">
    <citation type="submission" date="2013-11" db="EMBL/GenBank/DDBJ databases">
        <title>The Genome Sequence of Phytophthora parasitica P1569.</title>
        <authorList>
            <consortium name="The Broad Institute Genomics Platform"/>
            <person name="Russ C."/>
            <person name="Tyler B."/>
            <person name="Panabieres F."/>
            <person name="Shan W."/>
            <person name="Tripathy S."/>
            <person name="Grunwald N."/>
            <person name="Machado M."/>
            <person name="Johnson C.S."/>
            <person name="Arredondo F."/>
            <person name="Hong C."/>
            <person name="Coffey M."/>
            <person name="Young S.K."/>
            <person name="Zeng Q."/>
            <person name="Gargeya S."/>
            <person name="Fitzgerald M."/>
            <person name="Abouelleil A."/>
            <person name="Alvarado L."/>
            <person name="Chapman S.B."/>
            <person name="Gainer-Dewar J."/>
            <person name="Goldberg J."/>
            <person name="Griggs A."/>
            <person name="Gujja S."/>
            <person name="Hansen M."/>
            <person name="Howarth C."/>
            <person name="Imamovic A."/>
            <person name="Ireland A."/>
            <person name="Larimer J."/>
            <person name="McCowan C."/>
            <person name="Murphy C."/>
            <person name="Pearson M."/>
            <person name="Poon T.W."/>
            <person name="Priest M."/>
            <person name="Roberts A."/>
            <person name="Saif S."/>
            <person name="Shea T."/>
            <person name="Sykes S."/>
            <person name="Wortman J."/>
            <person name="Nusbaum C."/>
            <person name="Birren B."/>
        </authorList>
    </citation>
    <scope>NUCLEOTIDE SEQUENCE [LARGE SCALE GENOMIC DNA]</scope>
    <source>
        <strain evidence="2 3">P1569</strain>
    </source>
</reference>
<evidence type="ECO:0000313" key="3">
    <source>
        <dbReference type="Proteomes" id="UP000018721"/>
    </source>
</evidence>
<protein>
    <recommendedName>
        <fullName evidence="4">No apical meristem-associated C-terminal domain-containing protein</fullName>
    </recommendedName>
</protein>
<dbReference type="PANTHER" id="PTHR37558:SF1">
    <property type="entry name" value="HTH CENPB-TYPE DOMAIN-CONTAINING PROTEIN"/>
    <property type="match status" value="1"/>
</dbReference>
<sequence>MLLTKKNTPSETAATAGSDVSANISDGAAVIARAGAGELASTGVAASGGAIGHTSAGVATNERFTMSDHSLSVNTVQHCAAVFERALPSAPTAKPGQRVKSGKAKRKKFGRADDLMLLRQVNTDHPYKTSRGRLMDAWTAVATKLKTLEGFSKTEITGKSAQARFNVLIDRHREYDKASAAASGVSEEYDETIQLLDDLLLEVDEYTRAEEQRSAEQKEKLAAEEKTGKCIRDEAVARLQKRKVRSDGDQNGVTPPRKVTVIDLMREDNEKEREMRAEQWKQEQEMMRQQKQNAASVGEDEEWWGSQ</sequence>
<dbReference type="Proteomes" id="UP000018721">
    <property type="component" value="Unassembled WGS sequence"/>
</dbReference>
<dbReference type="HOGENOM" id="CLU_907540_0_0_1"/>
<evidence type="ECO:0008006" key="4">
    <source>
        <dbReference type="Google" id="ProtNLM"/>
    </source>
</evidence>
<comment type="caution">
    <text evidence="2">The sequence shown here is derived from an EMBL/GenBank/DDBJ whole genome shotgun (WGS) entry which is preliminary data.</text>
</comment>